<feature type="domain" description="GFO/IDH/MocA-like oxidoreductase" evidence="3">
    <location>
        <begin position="134"/>
        <end position="260"/>
    </location>
</feature>
<evidence type="ECO:0000313" key="5">
    <source>
        <dbReference type="Proteomes" id="UP001172645"/>
    </source>
</evidence>
<dbReference type="PANTHER" id="PTHR43818">
    <property type="entry name" value="BCDNA.GH03377"/>
    <property type="match status" value="1"/>
</dbReference>
<name>A0ABT7JZG9_9HYPH</name>
<dbReference type="Pfam" id="PF01408">
    <property type="entry name" value="GFO_IDH_MocA"/>
    <property type="match status" value="1"/>
</dbReference>
<organism evidence="4 5">
    <name type="scientific">Rhizobium mayense</name>
    <dbReference type="NCBI Taxonomy" id="1312184"/>
    <lineage>
        <taxon>Bacteria</taxon>
        <taxon>Pseudomonadati</taxon>
        <taxon>Pseudomonadota</taxon>
        <taxon>Alphaproteobacteria</taxon>
        <taxon>Hyphomicrobiales</taxon>
        <taxon>Rhizobiaceae</taxon>
        <taxon>Rhizobium/Agrobacterium group</taxon>
        <taxon>Rhizobium</taxon>
    </lineage>
</organism>
<proteinExistence type="predicted"/>
<dbReference type="RefSeq" id="WP_285870983.1">
    <property type="nucleotide sequence ID" value="NZ_JARFYM010000022.1"/>
</dbReference>
<keyword evidence="5" id="KW-1185">Reference proteome</keyword>
<reference evidence="4" key="1">
    <citation type="submission" date="2023-06" db="EMBL/GenBank/DDBJ databases">
        <title>Phylogenetic Diversity of Rhizobium strains.</title>
        <authorList>
            <person name="Moura F.T."/>
            <person name="Helene L.C.F."/>
            <person name="Hungria M."/>
        </authorList>
    </citation>
    <scope>NUCLEOTIDE SEQUENCE</scope>
    <source>
        <strain evidence="4">CCGE526</strain>
    </source>
</reference>
<dbReference type="PANTHER" id="PTHR43818:SF11">
    <property type="entry name" value="BCDNA.GH03377"/>
    <property type="match status" value="1"/>
</dbReference>
<feature type="domain" description="Gfo/Idh/MocA-like oxidoreductase N-terminal" evidence="2">
    <location>
        <begin position="24"/>
        <end position="121"/>
    </location>
</feature>
<keyword evidence="1" id="KW-0560">Oxidoreductase</keyword>
<dbReference type="SUPFAM" id="SSF51735">
    <property type="entry name" value="NAD(P)-binding Rossmann-fold domains"/>
    <property type="match status" value="1"/>
</dbReference>
<dbReference type="EMBL" id="JARFYM010000022">
    <property type="protein sequence ID" value="MDL2401725.1"/>
    <property type="molecule type" value="Genomic_DNA"/>
</dbReference>
<dbReference type="InterPro" id="IPR000683">
    <property type="entry name" value="Gfo/Idh/MocA-like_OxRdtase_N"/>
</dbReference>
<evidence type="ECO:0000313" key="4">
    <source>
        <dbReference type="EMBL" id="MDL2401725.1"/>
    </source>
</evidence>
<sequence>MSALRFAAIGLNHDHIYGQVNVMLRAGAELVAFHAAEDDLAAIFAGRFPQARRVADKREILEDSSIALIVSAAVSSERAGLAVEAMRHGKDVMLDKPGMVTLDQLAEVRKVQAETKRIVSILYSEHFETASTVKAGELVKAGAIGKVIHTTGLGPHRLRKPTRPEWFFDRKRYGGIITDIASHQCEQFLFFADSLEAEILSATVSNRANPDTPGLQDYGDFHLRTPDVTGYVRVDWFTPDGLSTWGDGRLFIVGTEGTIELRKYIDVAGRPGTDHLFLTDRKGMQHIDCGGVELPYGRQLAADIRDRTETAMGQDHCFKAMELALKAQALAEATSLNSVQR</sequence>
<dbReference type="InterPro" id="IPR050463">
    <property type="entry name" value="Gfo/Idh/MocA_oxidrdct_glycsds"/>
</dbReference>
<dbReference type="Gene3D" id="3.40.50.720">
    <property type="entry name" value="NAD(P)-binding Rossmann-like Domain"/>
    <property type="match status" value="1"/>
</dbReference>
<dbReference type="SUPFAM" id="SSF55347">
    <property type="entry name" value="Glyceraldehyde-3-phosphate dehydrogenase-like, C-terminal domain"/>
    <property type="match status" value="1"/>
</dbReference>
<dbReference type="Pfam" id="PF22725">
    <property type="entry name" value="GFO_IDH_MocA_C3"/>
    <property type="match status" value="1"/>
</dbReference>
<dbReference type="InterPro" id="IPR036291">
    <property type="entry name" value="NAD(P)-bd_dom_sf"/>
</dbReference>
<protein>
    <submittedName>
        <fullName evidence="4">Gfo/Idh/MocA family oxidoreductase</fullName>
    </submittedName>
</protein>
<gene>
    <name evidence="4" type="ORF">PY649_22720</name>
</gene>
<dbReference type="Proteomes" id="UP001172645">
    <property type="component" value="Unassembled WGS sequence"/>
</dbReference>
<accession>A0ABT7JZG9</accession>
<dbReference type="Gene3D" id="3.30.360.10">
    <property type="entry name" value="Dihydrodipicolinate Reductase, domain 2"/>
    <property type="match status" value="1"/>
</dbReference>
<evidence type="ECO:0000259" key="3">
    <source>
        <dbReference type="Pfam" id="PF22725"/>
    </source>
</evidence>
<evidence type="ECO:0000259" key="2">
    <source>
        <dbReference type="Pfam" id="PF01408"/>
    </source>
</evidence>
<evidence type="ECO:0000256" key="1">
    <source>
        <dbReference type="ARBA" id="ARBA00023002"/>
    </source>
</evidence>
<dbReference type="InterPro" id="IPR055170">
    <property type="entry name" value="GFO_IDH_MocA-like_dom"/>
</dbReference>
<comment type="caution">
    <text evidence="4">The sequence shown here is derived from an EMBL/GenBank/DDBJ whole genome shotgun (WGS) entry which is preliminary data.</text>
</comment>